<dbReference type="PROSITE" id="PS50936">
    <property type="entry name" value="ENGC_GTPASE"/>
    <property type="match status" value="1"/>
</dbReference>
<dbReference type="SUPFAM" id="SSF52540">
    <property type="entry name" value="P-loop containing nucleoside triphosphate hydrolases"/>
    <property type="match status" value="1"/>
</dbReference>
<feature type="binding site" evidence="10">
    <location>
        <begin position="206"/>
        <end position="214"/>
    </location>
    <ligand>
        <name>GTP</name>
        <dbReference type="ChEBI" id="CHEBI:37565"/>
    </ligand>
</feature>
<keyword evidence="9 10" id="KW-0342">GTP-binding</keyword>
<dbReference type="Proteomes" id="UP000541535">
    <property type="component" value="Unassembled WGS sequence"/>
</dbReference>
<dbReference type="GO" id="GO:0042274">
    <property type="term" value="P:ribosomal small subunit biogenesis"/>
    <property type="evidence" value="ECO:0007669"/>
    <property type="project" value="UniProtKB-UniRule"/>
</dbReference>
<dbReference type="InterPro" id="IPR030378">
    <property type="entry name" value="G_CP_dom"/>
</dbReference>
<dbReference type="PANTHER" id="PTHR32120">
    <property type="entry name" value="SMALL RIBOSOMAL SUBUNIT BIOGENESIS GTPASE RSGA"/>
    <property type="match status" value="1"/>
</dbReference>
<evidence type="ECO:0000256" key="3">
    <source>
        <dbReference type="ARBA" id="ARBA00022723"/>
    </source>
</evidence>
<dbReference type="HAMAP" id="MF_01820">
    <property type="entry name" value="GTPase_RsgA"/>
    <property type="match status" value="1"/>
</dbReference>
<dbReference type="PROSITE" id="PS51721">
    <property type="entry name" value="G_CP"/>
    <property type="match status" value="1"/>
</dbReference>
<dbReference type="GO" id="GO:0046872">
    <property type="term" value="F:metal ion binding"/>
    <property type="evidence" value="ECO:0007669"/>
    <property type="project" value="UniProtKB-KW"/>
</dbReference>
<keyword evidence="7 10" id="KW-0862">Zinc</keyword>
<organism evidence="13 14">
    <name type="scientific">Pseudoduganella violacea</name>
    <dbReference type="NCBI Taxonomy" id="1715466"/>
    <lineage>
        <taxon>Bacteria</taxon>
        <taxon>Pseudomonadati</taxon>
        <taxon>Pseudomonadota</taxon>
        <taxon>Betaproteobacteria</taxon>
        <taxon>Burkholderiales</taxon>
        <taxon>Oxalobacteraceae</taxon>
        <taxon>Telluria group</taxon>
        <taxon>Pseudoduganella</taxon>
    </lineage>
</organism>
<dbReference type="PANTHER" id="PTHR32120:SF10">
    <property type="entry name" value="SMALL RIBOSOMAL SUBUNIT BIOGENESIS GTPASE RSGA"/>
    <property type="match status" value="1"/>
</dbReference>
<keyword evidence="2 10" id="KW-0690">Ribosome biogenesis</keyword>
<comment type="function">
    <text evidence="10">One of several proteins that assist in the late maturation steps of the functional core of the 30S ribosomal subunit. Helps release RbfA from mature subunits. May play a role in the assembly of ribosomal proteins into the subunit. Circularly permuted GTPase that catalyzes slow GTP hydrolysis, GTPase activity is stimulated by the 30S ribosomal subunit.</text>
</comment>
<dbReference type="AlphaFoldDB" id="A0A7W5B6D5"/>
<dbReference type="CDD" id="cd01854">
    <property type="entry name" value="YjeQ_EngC"/>
    <property type="match status" value="1"/>
</dbReference>
<keyword evidence="14" id="KW-1185">Reference proteome</keyword>
<dbReference type="InterPro" id="IPR010914">
    <property type="entry name" value="RsgA_GTPase_dom"/>
</dbReference>
<accession>A0A7W5B6D5</accession>
<comment type="caution">
    <text evidence="13">The sequence shown here is derived from an EMBL/GenBank/DDBJ whole genome shotgun (WGS) entry which is preliminary data.</text>
</comment>
<evidence type="ECO:0000313" key="14">
    <source>
        <dbReference type="Proteomes" id="UP000541535"/>
    </source>
</evidence>
<keyword evidence="5 10" id="KW-0547">Nucleotide-binding</keyword>
<keyword evidence="4 10" id="KW-0699">rRNA-binding</keyword>
<comment type="similarity">
    <text evidence="10">Belongs to the TRAFAC class YlqF/YawG GTPase family. RsgA subfamily.</text>
</comment>
<evidence type="ECO:0000259" key="12">
    <source>
        <dbReference type="PROSITE" id="PS51721"/>
    </source>
</evidence>
<evidence type="ECO:0000256" key="2">
    <source>
        <dbReference type="ARBA" id="ARBA00022517"/>
    </source>
</evidence>
<evidence type="ECO:0000256" key="10">
    <source>
        <dbReference type="HAMAP-Rule" id="MF_01820"/>
    </source>
</evidence>
<dbReference type="GO" id="GO:0003924">
    <property type="term" value="F:GTPase activity"/>
    <property type="evidence" value="ECO:0007669"/>
    <property type="project" value="UniProtKB-UniRule"/>
</dbReference>
<comment type="subunit">
    <text evidence="10">Monomer. Associates with 30S ribosomal subunit, binds 16S rRNA.</text>
</comment>
<keyword evidence="1 10" id="KW-0963">Cytoplasm</keyword>
<reference evidence="13 14" key="1">
    <citation type="submission" date="2020-08" db="EMBL/GenBank/DDBJ databases">
        <title>Genomic Encyclopedia of Type Strains, Phase III (KMG-III): the genomes of soil and plant-associated and newly described type strains.</title>
        <authorList>
            <person name="Whitman W."/>
        </authorList>
    </citation>
    <scope>NUCLEOTIDE SEQUENCE [LARGE SCALE GENOMIC DNA]</scope>
    <source>
        <strain evidence="13 14">CECT 8897</strain>
    </source>
</reference>
<evidence type="ECO:0000256" key="5">
    <source>
        <dbReference type="ARBA" id="ARBA00022741"/>
    </source>
</evidence>
<feature type="binding site" evidence="10">
    <location>
        <position position="291"/>
    </location>
    <ligand>
        <name>Zn(2+)</name>
        <dbReference type="ChEBI" id="CHEBI:29105"/>
    </ligand>
</feature>
<evidence type="ECO:0000259" key="11">
    <source>
        <dbReference type="PROSITE" id="PS50936"/>
    </source>
</evidence>
<dbReference type="Pfam" id="PF03193">
    <property type="entry name" value="RsgA_GTPase"/>
    <property type="match status" value="1"/>
</dbReference>
<dbReference type="InterPro" id="IPR004881">
    <property type="entry name" value="Ribosome_biogen_GTPase_RsgA"/>
</dbReference>
<comment type="subcellular location">
    <subcellularLocation>
        <location evidence="10">Cytoplasm</location>
    </subcellularLocation>
</comment>
<keyword evidence="8 10" id="KW-0694">RNA-binding</keyword>
<proteinExistence type="inferred from homology"/>
<protein>
    <recommendedName>
        <fullName evidence="10">Small ribosomal subunit biogenesis GTPase RsgA</fullName>
        <ecNumber evidence="10">3.6.1.-</ecNumber>
    </recommendedName>
</protein>
<evidence type="ECO:0000256" key="9">
    <source>
        <dbReference type="ARBA" id="ARBA00023134"/>
    </source>
</evidence>
<keyword evidence="6 10" id="KW-0378">Hydrolase</keyword>
<feature type="domain" description="EngC GTPase" evidence="11">
    <location>
        <begin position="114"/>
        <end position="261"/>
    </location>
</feature>
<evidence type="ECO:0000313" key="13">
    <source>
        <dbReference type="EMBL" id="MBB3117243.1"/>
    </source>
</evidence>
<dbReference type="EMBL" id="JACHXD010000001">
    <property type="protein sequence ID" value="MBB3117243.1"/>
    <property type="molecule type" value="Genomic_DNA"/>
</dbReference>
<feature type="binding site" evidence="10">
    <location>
        <position position="299"/>
    </location>
    <ligand>
        <name>Zn(2+)</name>
        <dbReference type="ChEBI" id="CHEBI:29105"/>
    </ligand>
</feature>
<dbReference type="RefSeq" id="WP_183439225.1">
    <property type="nucleotide sequence ID" value="NZ_JACHXD010000001.1"/>
</dbReference>
<sequence length="354" mass="39168">MIEFDFAVLRRIGLNNSILAQLSMAEAAPGAQLMRLTEVQRDWQTVHDGQAEHRARALPRLLSSLQEQGSGLAVGDWVVVESHAHGELWISRRLSPFTHIARRANDGRRQPLASNIDTALLVMGLDNDFNPRRVERYIALVQAAEVAPVVVLSKTDLGIDVDNRIAELRQRLPSYIPIVAINSLSMMANTELKPWLGNGQTICLLGASGTGKSTLTNTLTSAHQETGGNRKSDGRGRHTTTARSLHICPDGGCIIDTPGLRTWRPDADGETLAATFDDIESLAAHCQFHDCRHEAEPGCAVREQIDPDRLLNYHKLLRDVQRSQQTPLDKISARAKWKVIIKAARTRGRDKRSV</sequence>
<feature type="binding site" evidence="10">
    <location>
        <position position="286"/>
    </location>
    <ligand>
        <name>Zn(2+)</name>
        <dbReference type="ChEBI" id="CHEBI:29105"/>
    </ligand>
</feature>
<dbReference type="Gene3D" id="3.40.50.300">
    <property type="entry name" value="P-loop containing nucleotide triphosphate hydrolases"/>
    <property type="match status" value="1"/>
</dbReference>
<dbReference type="EC" id="3.6.1.-" evidence="10"/>
<dbReference type="GO" id="GO:0019843">
    <property type="term" value="F:rRNA binding"/>
    <property type="evidence" value="ECO:0007669"/>
    <property type="project" value="UniProtKB-KW"/>
</dbReference>
<dbReference type="GO" id="GO:0005737">
    <property type="term" value="C:cytoplasm"/>
    <property type="evidence" value="ECO:0007669"/>
    <property type="project" value="UniProtKB-SubCell"/>
</dbReference>
<dbReference type="NCBIfam" id="TIGR00157">
    <property type="entry name" value="ribosome small subunit-dependent GTPase A"/>
    <property type="match status" value="1"/>
</dbReference>
<dbReference type="GO" id="GO:0005525">
    <property type="term" value="F:GTP binding"/>
    <property type="evidence" value="ECO:0007669"/>
    <property type="project" value="UniProtKB-UniRule"/>
</dbReference>
<feature type="binding site" evidence="10">
    <location>
        <begin position="153"/>
        <end position="156"/>
    </location>
    <ligand>
        <name>GTP</name>
        <dbReference type="ChEBI" id="CHEBI:37565"/>
    </ligand>
</feature>
<evidence type="ECO:0000256" key="6">
    <source>
        <dbReference type="ARBA" id="ARBA00022801"/>
    </source>
</evidence>
<evidence type="ECO:0000256" key="7">
    <source>
        <dbReference type="ARBA" id="ARBA00022833"/>
    </source>
</evidence>
<gene>
    <name evidence="10" type="primary">rsgA</name>
    <name evidence="13" type="ORF">FHS03_000262</name>
</gene>
<comment type="cofactor">
    <cofactor evidence="10">
        <name>Zn(2+)</name>
        <dbReference type="ChEBI" id="CHEBI:29105"/>
    </cofactor>
    <text evidence="10">Binds 1 zinc ion per subunit.</text>
</comment>
<dbReference type="InterPro" id="IPR027417">
    <property type="entry name" value="P-loop_NTPase"/>
</dbReference>
<evidence type="ECO:0000256" key="8">
    <source>
        <dbReference type="ARBA" id="ARBA00022884"/>
    </source>
</evidence>
<evidence type="ECO:0000256" key="4">
    <source>
        <dbReference type="ARBA" id="ARBA00022730"/>
    </source>
</evidence>
<feature type="binding site" evidence="10">
    <location>
        <position position="293"/>
    </location>
    <ligand>
        <name>Zn(2+)</name>
        <dbReference type="ChEBI" id="CHEBI:29105"/>
    </ligand>
</feature>
<name>A0A7W5B6D5_9BURK</name>
<feature type="domain" description="CP-type G" evidence="12">
    <location>
        <begin position="104"/>
        <end position="263"/>
    </location>
</feature>
<keyword evidence="3 10" id="KW-0479">Metal-binding</keyword>
<dbReference type="Gene3D" id="1.10.40.50">
    <property type="entry name" value="Probable gtpase engc, domain 3"/>
    <property type="match status" value="1"/>
</dbReference>
<evidence type="ECO:0000256" key="1">
    <source>
        <dbReference type="ARBA" id="ARBA00022490"/>
    </source>
</evidence>